<organism evidence="1 2">
    <name type="scientific">Stieleria magnilauensis</name>
    <dbReference type="NCBI Taxonomy" id="2527963"/>
    <lineage>
        <taxon>Bacteria</taxon>
        <taxon>Pseudomonadati</taxon>
        <taxon>Planctomycetota</taxon>
        <taxon>Planctomycetia</taxon>
        <taxon>Pirellulales</taxon>
        <taxon>Pirellulaceae</taxon>
        <taxon>Stieleria</taxon>
    </lineage>
</organism>
<evidence type="ECO:0000313" key="2">
    <source>
        <dbReference type="Proteomes" id="UP000318081"/>
    </source>
</evidence>
<proteinExistence type="predicted"/>
<dbReference type="Proteomes" id="UP000318081">
    <property type="component" value="Chromosome"/>
</dbReference>
<name>A0ABX5Y274_9BACT</name>
<reference evidence="1 2" key="1">
    <citation type="submission" date="2019-02" db="EMBL/GenBank/DDBJ databases">
        <title>Deep-cultivation of Planctomycetes and their phenomic and genomic characterization uncovers novel biology.</title>
        <authorList>
            <person name="Wiegand S."/>
            <person name="Jogler M."/>
            <person name="Boedeker C."/>
            <person name="Pinto D."/>
            <person name="Vollmers J."/>
            <person name="Rivas-Marin E."/>
            <person name="Kohn T."/>
            <person name="Peeters S.H."/>
            <person name="Heuer A."/>
            <person name="Rast P."/>
            <person name="Oberbeckmann S."/>
            <person name="Bunk B."/>
            <person name="Jeske O."/>
            <person name="Meyerdierks A."/>
            <person name="Storesund J.E."/>
            <person name="Kallscheuer N."/>
            <person name="Luecker S."/>
            <person name="Lage O.M."/>
            <person name="Pohl T."/>
            <person name="Merkel B.J."/>
            <person name="Hornburger P."/>
            <person name="Mueller R.-W."/>
            <person name="Bruemmer F."/>
            <person name="Labrenz M."/>
            <person name="Spormann A.M."/>
            <person name="Op den Camp H."/>
            <person name="Overmann J."/>
            <person name="Amann R."/>
            <person name="Jetten M.S.M."/>
            <person name="Mascher T."/>
            <person name="Medema M.H."/>
            <person name="Devos D.P."/>
            <person name="Kaster A.-K."/>
            <person name="Ovreas L."/>
            <person name="Rohde M."/>
            <person name="Galperin M.Y."/>
            <person name="Jogler C."/>
        </authorList>
    </citation>
    <scope>NUCLEOTIDE SEQUENCE [LARGE SCALE GENOMIC DNA]</scope>
    <source>
        <strain evidence="1 2">TBK1r</strain>
    </source>
</reference>
<gene>
    <name evidence="1" type="ORF">TBK1r_68890</name>
</gene>
<dbReference type="EMBL" id="CP036432">
    <property type="protein sequence ID" value="QDV87857.1"/>
    <property type="molecule type" value="Genomic_DNA"/>
</dbReference>
<evidence type="ECO:0000313" key="1">
    <source>
        <dbReference type="EMBL" id="QDV87857.1"/>
    </source>
</evidence>
<accession>A0ABX5Y274</accession>
<sequence length="98" mass="10699">MHPIDELKSFVYGRGRGAGIKITPRHYDGDNDEQVLSLARDVATAEKHPPDDEEITMSQHGAALSELLESHADAEAVADALIRYTQSRVGWTGRGAVE</sequence>
<protein>
    <submittedName>
        <fullName evidence="1">Uncharacterized protein</fullName>
    </submittedName>
</protein>
<keyword evidence="2" id="KW-1185">Reference proteome</keyword>